<feature type="domain" description="Phage head morphogenesis" evidence="2">
    <location>
        <begin position="60"/>
        <end position="191"/>
    </location>
</feature>
<dbReference type="Pfam" id="PF04233">
    <property type="entry name" value="Phage_Mu_F"/>
    <property type="match status" value="1"/>
</dbReference>
<dbReference type="EMBL" id="JAJATZ010000002">
    <property type="protein sequence ID" value="MCB5198587.1"/>
    <property type="molecule type" value="Genomic_DNA"/>
</dbReference>
<organism evidence="3 4">
    <name type="scientific">Loktanella gaetbuli</name>
    <dbReference type="NCBI Taxonomy" id="2881335"/>
    <lineage>
        <taxon>Bacteria</taxon>
        <taxon>Pseudomonadati</taxon>
        <taxon>Pseudomonadota</taxon>
        <taxon>Alphaproteobacteria</taxon>
        <taxon>Rhodobacterales</taxon>
        <taxon>Roseobacteraceae</taxon>
        <taxon>Loktanella</taxon>
    </lineage>
</organism>
<accession>A0ABS8BS67</accession>
<feature type="region of interest" description="Disordered" evidence="1">
    <location>
        <begin position="1"/>
        <end position="24"/>
    </location>
</feature>
<reference evidence="3" key="1">
    <citation type="submission" date="2021-10" db="EMBL/GenBank/DDBJ databases">
        <title>Loktanella gaetbuli sp. nov., isolated from a tidal flat.</title>
        <authorList>
            <person name="Park S."/>
            <person name="Yoon J.-H."/>
        </authorList>
    </citation>
    <scope>NUCLEOTIDE SEQUENCE</scope>
    <source>
        <strain evidence="3">TSTF-M6</strain>
    </source>
</reference>
<evidence type="ECO:0000256" key="1">
    <source>
        <dbReference type="SAM" id="MobiDB-lite"/>
    </source>
</evidence>
<sequence>MAEADDRPNYSFDPGPPPGASRFLANKGWQPAFSWLDVEPEEHAVAFSVAKATSLDVLGDIRAELQTALDDGLPFTEFQKRLRPRLQARGWWGTQAVTDPATGETAPAKLGTPRRLRTIYDANLRSARAAGQWDRIQRTKAALPYLAYRLGPSERHRPHHAAKEWLVLPVDDPFWQTWYPPNGWGCKCWVMQISRSRAEELGIDDSPEIDTREWLNNRTGETKMVPVGIDPGWDRNPGAMRQAAMQGFLERRVVDLPEAQARTALRDMASSWLVQRVLAGQSGAKVAVGFMPPDIAEAVGNRAAFVRITDEYGAKVGAKAAPVTPDVMARVSEAIVEGPLARDRRRGQDDLLVMVDGLEPWIAVIKNIPATNEFWIKTIHRTTQRKWLADLTATDVEQLR</sequence>
<dbReference type="InterPro" id="IPR006528">
    <property type="entry name" value="Phage_head_morphogenesis_dom"/>
</dbReference>
<keyword evidence="4" id="KW-1185">Reference proteome</keyword>
<gene>
    <name evidence="3" type="ORF">LGQ03_04990</name>
</gene>
<evidence type="ECO:0000259" key="2">
    <source>
        <dbReference type="Pfam" id="PF04233"/>
    </source>
</evidence>
<dbReference type="Proteomes" id="UP001138961">
    <property type="component" value="Unassembled WGS sequence"/>
</dbReference>
<dbReference type="RefSeq" id="WP_226747501.1">
    <property type="nucleotide sequence ID" value="NZ_JAJATZ010000002.1"/>
</dbReference>
<evidence type="ECO:0000313" key="3">
    <source>
        <dbReference type="EMBL" id="MCB5198587.1"/>
    </source>
</evidence>
<evidence type="ECO:0000313" key="4">
    <source>
        <dbReference type="Proteomes" id="UP001138961"/>
    </source>
</evidence>
<comment type="caution">
    <text evidence="3">The sequence shown here is derived from an EMBL/GenBank/DDBJ whole genome shotgun (WGS) entry which is preliminary data.</text>
</comment>
<name>A0ABS8BS67_9RHOB</name>
<protein>
    <recommendedName>
        <fullName evidence="2">Phage head morphogenesis domain-containing protein</fullName>
    </recommendedName>
</protein>
<proteinExistence type="predicted"/>